<evidence type="ECO:0000256" key="4">
    <source>
        <dbReference type="ARBA" id="ARBA00022729"/>
    </source>
</evidence>
<evidence type="ECO:0000259" key="11">
    <source>
        <dbReference type="PROSITE" id="PS51910"/>
    </source>
</evidence>
<dbReference type="InterPro" id="IPR052750">
    <property type="entry name" value="GH18_Chitinase"/>
</dbReference>
<dbReference type="InterPro" id="IPR008979">
    <property type="entry name" value="Galactose-bd-like_sf"/>
</dbReference>
<name>A0A328VK01_9CHLR</name>
<dbReference type="GO" id="GO:0006032">
    <property type="term" value="P:chitin catabolic process"/>
    <property type="evidence" value="ECO:0007669"/>
    <property type="project" value="UniProtKB-KW"/>
</dbReference>
<dbReference type="InterPro" id="IPR003305">
    <property type="entry name" value="CenC_carb-bd"/>
</dbReference>
<evidence type="ECO:0000256" key="6">
    <source>
        <dbReference type="ARBA" id="ARBA00023024"/>
    </source>
</evidence>
<comment type="catalytic activity">
    <reaction evidence="1">
        <text>Random endo-hydrolysis of N-acetyl-beta-D-glucosaminide (1-&gt;4)-beta-linkages in chitin and chitodextrins.</text>
        <dbReference type="EC" id="3.2.1.14"/>
    </reaction>
</comment>
<evidence type="ECO:0000313" key="13">
    <source>
        <dbReference type="Proteomes" id="UP000248706"/>
    </source>
</evidence>
<dbReference type="Pfam" id="PF02018">
    <property type="entry name" value="CBM_4_9"/>
    <property type="match status" value="1"/>
</dbReference>
<comment type="caution">
    <text evidence="12">The sequence shown here is derived from an EMBL/GenBank/DDBJ whole genome shotgun (WGS) entry which is preliminary data.</text>
</comment>
<evidence type="ECO:0000256" key="7">
    <source>
        <dbReference type="ARBA" id="ARBA00023277"/>
    </source>
</evidence>
<dbReference type="GO" id="GO:0008061">
    <property type="term" value="F:chitin binding"/>
    <property type="evidence" value="ECO:0007669"/>
    <property type="project" value="UniProtKB-KW"/>
</dbReference>
<dbReference type="Proteomes" id="UP000248706">
    <property type="component" value="Unassembled WGS sequence"/>
</dbReference>
<dbReference type="AlphaFoldDB" id="A0A328VK01"/>
<evidence type="ECO:0000256" key="9">
    <source>
        <dbReference type="ARBA" id="ARBA00023326"/>
    </source>
</evidence>
<dbReference type="InterPro" id="IPR001223">
    <property type="entry name" value="Glyco_hydro18_cat"/>
</dbReference>
<evidence type="ECO:0000256" key="2">
    <source>
        <dbReference type="ARBA" id="ARBA00012729"/>
    </source>
</evidence>
<organism evidence="12 13">
    <name type="scientific">Thermogemmatispora tikiterensis</name>
    <dbReference type="NCBI Taxonomy" id="1825093"/>
    <lineage>
        <taxon>Bacteria</taxon>
        <taxon>Bacillati</taxon>
        <taxon>Chloroflexota</taxon>
        <taxon>Ktedonobacteria</taxon>
        <taxon>Thermogemmatisporales</taxon>
        <taxon>Thermogemmatisporaceae</taxon>
        <taxon>Thermogemmatispora</taxon>
    </lineage>
</organism>
<evidence type="ECO:0000256" key="8">
    <source>
        <dbReference type="ARBA" id="ARBA00023295"/>
    </source>
</evidence>
<dbReference type="EC" id="3.2.1.14" evidence="2"/>
<dbReference type="GO" id="GO:0008843">
    <property type="term" value="F:endochitinase activity"/>
    <property type="evidence" value="ECO:0007669"/>
    <property type="project" value="UniProtKB-EC"/>
</dbReference>
<evidence type="ECO:0000256" key="1">
    <source>
        <dbReference type="ARBA" id="ARBA00000822"/>
    </source>
</evidence>
<feature type="compositionally biased region" description="Pro residues" evidence="10">
    <location>
        <begin position="346"/>
        <end position="373"/>
    </location>
</feature>
<keyword evidence="6" id="KW-0146">Chitin degradation</keyword>
<evidence type="ECO:0000256" key="5">
    <source>
        <dbReference type="ARBA" id="ARBA00022801"/>
    </source>
</evidence>
<dbReference type="SUPFAM" id="SSF51445">
    <property type="entry name" value="(Trans)glycosidases"/>
    <property type="match status" value="1"/>
</dbReference>
<evidence type="ECO:0000256" key="10">
    <source>
        <dbReference type="SAM" id="MobiDB-lite"/>
    </source>
</evidence>
<accession>A0A328VK01</accession>
<dbReference type="CDD" id="cd06543">
    <property type="entry name" value="GH18_PF-ChiA-like"/>
    <property type="match status" value="1"/>
</dbReference>
<dbReference type="InterPro" id="IPR017853">
    <property type="entry name" value="GH"/>
</dbReference>
<dbReference type="Gene3D" id="2.60.120.260">
    <property type="entry name" value="Galactose-binding domain-like"/>
    <property type="match status" value="1"/>
</dbReference>
<dbReference type="SUPFAM" id="SSF49785">
    <property type="entry name" value="Galactose-binding domain-like"/>
    <property type="match status" value="1"/>
</dbReference>
<keyword evidence="7" id="KW-0119">Carbohydrate metabolism</keyword>
<dbReference type="GO" id="GO:0000272">
    <property type="term" value="P:polysaccharide catabolic process"/>
    <property type="evidence" value="ECO:0007669"/>
    <property type="project" value="UniProtKB-KW"/>
</dbReference>
<feature type="region of interest" description="Disordered" evidence="10">
    <location>
        <begin position="335"/>
        <end position="383"/>
    </location>
</feature>
<proteinExistence type="predicted"/>
<evidence type="ECO:0000313" key="12">
    <source>
        <dbReference type="EMBL" id="RAQ96110.1"/>
    </source>
</evidence>
<evidence type="ECO:0000256" key="3">
    <source>
        <dbReference type="ARBA" id="ARBA00022669"/>
    </source>
</evidence>
<keyword evidence="13" id="KW-1185">Reference proteome</keyword>
<dbReference type="EMBL" id="MCIF01000002">
    <property type="protein sequence ID" value="RAQ96110.1"/>
    <property type="molecule type" value="Genomic_DNA"/>
</dbReference>
<dbReference type="Gene3D" id="3.20.20.80">
    <property type="entry name" value="Glycosidases"/>
    <property type="match status" value="1"/>
</dbReference>
<sequence>MPQRLPRPIAFVVLSLFMVAALLVGWQLHQSRPAQAAGFPAHYFAPYVDTSLYPTFQLTQTAQQIGVKFYTLAFIINGGGSCQAEWNGTTPVNQGFLQSDISNLRALGGDVIVSFGGANGTELAQACSSVSSLQAQYQAVVTNYQLTHVDFDIEGATIADSASVDRRNKALAALQAANPGLFVSYTLPVMPSGLTQDGINLLQNAIANGVNVGMVNIMAMDYGSSAPPNQMGQNAISAAQSTFNQLKSLYPNKSNAQLWAMIGVTPMIGLNDVSPEVFTLQDAQQLLSFAQQNGLGELAMWSAGRDQPCPNNGAYVSPTCSGIQQQPFDFSKLFNQFTGGSTTNPTPTPTPTSQPATPTPTPGLTPTPTPSPTPTGGNLVANPGFESGSLSPWSCDAGDRVVTSPVHSGSYALQLTPSNSTTGQCTQTISVQSNHTYTLSAYVNGPYAYLGISGGASNWTSSTSYTLLSVTFTTGSSTTSVTIYVHGWYAQGPVYVDDVSLR</sequence>
<dbReference type="PANTHER" id="PTHR42976:SF1">
    <property type="entry name" value="GH18 DOMAIN-CONTAINING PROTEIN-RELATED"/>
    <property type="match status" value="1"/>
</dbReference>
<dbReference type="OrthoDB" id="139764at2"/>
<keyword evidence="5" id="KW-0378">Hydrolase</keyword>
<keyword evidence="9" id="KW-0624">Polysaccharide degradation</keyword>
<reference evidence="12 13" key="1">
    <citation type="submission" date="2016-08" db="EMBL/GenBank/DDBJ databases">
        <title>Analysis of Carbohydrate Active Enzymes in Thermogemmatispora T81 Reveals Carbohydrate Degradation Ability.</title>
        <authorList>
            <person name="Tomazini A."/>
            <person name="Lal S."/>
            <person name="Stott M."/>
            <person name="Henrissat B."/>
            <person name="Polikarpov I."/>
            <person name="Sparling R."/>
            <person name="Levin D.B."/>
        </authorList>
    </citation>
    <scope>NUCLEOTIDE SEQUENCE [LARGE SCALE GENOMIC DNA]</scope>
    <source>
        <strain evidence="12 13">T81</strain>
    </source>
</reference>
<keyword evidence="4" id="KW-0732">Signal</keyword>
<dbReference type="FunFam" id="3.20.20.80:FF:000118">
    <property type="entry name" value="Probable bifunctional chitinase/lysozyme"/>
    <property type="match status" value="1"/>
</dbReference>
<protein>
    <recommendedName>
        <fullName evidence="2">chitinase</fullName>
        <ecNumber evidence="2">3.2.1.14</ecNumber>
    </recommendedName>
</protein>
<dbReference type="RefSeq" id="WP_112429410.1">
    <property type="nucleotide sequence ID" value="NZ_MCIF01000002.1"/>
</dbReference>
<dbReference type="PANTHER" id="PTHR42976">
    <property type="entry name" value="BIFUNCTIONAL CHITINASE/LYSOZYME-RELATED"/>
    <property type="match status" value="1"/>
</dbReference>
<dbReference type="PROSITE" id="PS51910">
    <property type="entry name" value="GH18_2"/>
    <property type="match status" value="1"/>
</dbReference>
<feature type="domain" description="GH18" evidence="11">
    <location>
        <begin position="41"/>
        <end position="341"/>
    </location>
</feature>
<keyword evidence="3" id="KW-0147">Chitin-binding</keyword>
<keyword evidence="8" id="KW-0326">Glycosidase</keyword>
<gene>
    <name evidence="12" type="ORF">A4R35_11245</name>
</gene>